<evidence type="ECO:0000256" key="1">
    <source>
        <dbReference type="SAM" id="Phobius"/>
    </source>
</evidence>
<keyword evidence="1" id="KW-1133">Transmembrane helix</keyword>
<keyword evidence="1" id="KW-0472">Membrane</keyword>
<sequence>MKQTQRGQVMPVLLLVVLAVLIVAVVSYNSSRATVS</sequence>
<proteinExistence type="predicted"/>
<name>A0A0F9T8R2_9ZZZZ</name>
<protein>
    <submittedName>
        <fullName evidence="2">Uncharacterized protein</fullName>
    </submittedName>
</protein>
<gene>
    <name evidence="2" type="ORF">LCGC14_0683800</name>
</gene>
<keyword evidence="1" id="KW-0812">Transmembrane</keyword>
<feature type="non-terminal residue" evidence="2">
    <location>
        <position position="36"/>
    </location>
</feature>
<dbReference type="AlphaFoldDB" id="A0A0F9T8R2"/>
<organism evidence="2">
    <name type="scientific">marine sediment metagenome</name>
    <dbReference type="NCBI Taxonomy" id="412755"/>
    <lineage>
        <taxon>unclassified sequences</taxon>
        <taxon>metagenomes</taxon>
        <taxon>ecological metagenomes</taxon>
    </lineage>
</organism>
<evidence type="ECO:0000313" key="2">
    <source>
        <dbReference type="EMBL" id="KKN45351.1"/>
    </source>
</evidence>
<feature type="transmembrane region" description="Helical" evidence="1">
    <location>
        <begin position="12"/>
        <end position="30"/>
    </location>
</feature>
<accession>A0A0F9T8R2</accession>
<comment type="caution">
    <text evidence="2">The sequence shown here is derived from an EMBL/GenBank/DDBJ whole genome shotgun (WGS) entry which is preliminary data.</text>
</comment>
<dbReference type="EMBL" id="LAZR01001394">
    <property type="protein sequence ID" value="KKN45351.1"/>
    <property type="molecule type" value="Genomic_DNA"/>
</dbReference>
<reference evidence="2" key="1">
    <citation type="journal article" date="2015" name="Nature">
        <title>Complex archaea that bridge the gap between prokaryotes and eukaryotes.</title>
        <authorList>
            <person name="Spang A."/>
            <person name="Saw J.H."/>
            <person name="Jorgensen S.L."/>
            <person name="Zaremba-Niedzwiedzka K."/>
            <person name="Martijn J."/>
            <person name="Lind A.E."/>
            <person name="van Eijk R."/>
            <person name="Schleper C."/>
            <person name="Guy L."/>
            <person name="Ettema T.J."/>
        </authorList>
    </citation>
    <scope>NUCLEOTIDE SEQUENCE</scope>
</reference>